<evidence type="ECO:0000313" key="1">
    <source>
        <dbReference type="EMBL" id="KAH6946038.1"/>
    </source>
</evidence>
<sequence>MASGKTVRFLLPPKTFPMSTPRRRVPEHCKCRFKCPTCEAVFSHYILLCVHTWSHAPGDLRVPDPAVKPCSILQSTENFGLQCFLCPLRFASHLALRQHLDASHTAAEDVKLLRFACAFCAMRYASADLLIAHIQQHDVWEDGDFYPLFAGVVGKPLCERDDTVTSFELDDLVKELQKIAGELPAQKQPMRKSALSIKSRAGMHTPLNYLCALCGMKFQHGYQIDEHVRMRHKGFLKLMKARHACVYCGTKFFKLSVLREHLLMHHAISVTPRKKKLVRV</sequence>
<dbReference type="EMBL" id="CM023481">
    <property type="protein sequence ID" value="KAH6946038.1"/>
    <property type="molecule type" value="Genomic_DNA"/>
</dbReference>
<organism evidence="1 2">
    <name type="scientific">Hyalomma asiaticum</name>
    <name type="common">Tick</name>
    <dbReference type="NCBI Taxonomy" id="266040"/>
    <lineage>
        <taxon>Eukaryota</taxon>
        <taxon>Metazoa</taxon>
        <taxon>Ecdysozoa</taxon>
        <taxon>Arthropoda</taxon>
        <taxon>Chelicerata</taxon>
        <taxon>Arachnida</taxon>
        <taxon>Acari</taxon>
        <taxon>Parasitiformes</taxon>
        <taxon>Ixodida</taxon>
        <taxon>Ixodoidea</taxon>
        <taxon>Ixodidae</taxon>
        <taxon>Hyalomminae</taxon>
        <taxon>Hyalomma</taxon>
    </lineage>
</organism>
<gene>
    <name evidence="1" type="ORF">HPB50_011281</name>
</gene>
<comment type="caution">
    <text evidence="1">The sequence shown here is derived from an EMBL/GenBank/DDBJ whole genome shotgun (WGS) entry which is preliminary data.</text>
</comment>
<reference evidence="1" key="1">
    <citation type="submission" date="2020-05" db="EMBL/GenBank/DDBJ databases">
        <title>Large-scale comparative analyses of tick genomes elucidate their genetic diversity and vector capacities.</title>
        <authorList>
            <person name="Jia N."/>
            <person name="Wang J."/>
            <person name="Shi W."/>
            <person name="Du L."/>
            <person name="Sun Y."/>
            <person name="Zhan W."/>
            <person name="Jiang J."/>
            <person name="Wang Q."/>
            <person name="Zhang B."/>
            <person name="Ji P."/>
            <person name="Sakyi L.B."/>
            <person name="Cui X."/>
            <person name="Yuan T."/>
            <person name="Jiang B."/>
            <person name="Yang W."/>
            <person name="Lam T.T.-Y."/>
            <person name="Chang Q."/>
            <person name="Ding S."/>
            <person name="Wang X."/>
            <person name="Zhu J."/>
            <person name="Ruan X."/>
            <person name="Zhao L."/>
            <person name="Wei J."/>
            <person name="Que T."/>
            <person name="Du C."/>
            <person name="Cheng J."/>
            <person name="Dai P."/>
            <person name="Han X."/>
            <person name="Huang E."/>
            <person name="Gao Y."/>
            <person name="Liu J."/>
            <person name="Shao H."/>
            <person name="Ye R."/>
            <person name="Li L."/>
            <person name="Wei W."/>
            <person name="Wang X."/>
            <person name="Wang C."/>
            <person name="Yang T."/>
            <person name="Huo Q."/>
            <person name="Li W."/>
            <person name="Guo W."/>
            <person name="Chen H."/>
            <person name="Zhou L."/>
            <person name="Ni X."/>
            <person name="Tian J."/>
            <person name="Zhou Y."/>
            <person name="Sheng Y."/>
            <person name="Liu T."/>
            <person name="Pan Y."/>
            <person name="Xia L."/>
            <person name="Li J."/>
            <person name="Zhao F."/>
            <person name="Cao W."/>
        </authorList>
    </citation>
    <scope>NUCLEOTIDE SEQUENCE</scope>
    <source>
        <strain evidence="1">Hyas-2018</strain>
    </source>
</reference>
<keyword evidence="2" id="KW-1185">Reference proteome</keyword>
<evidence type="ECO:0000313" key="2">
    <source>
        <dbReference type="Proteomes" id="UP000821845"/>
    </source>
</evidence>
<name>A0ACB7TIS6_HYAAI</name>
<dbReference type="Proteomes" id="UP000821845">
    <property type="component" value="Chromosome 1"/>
</dbReference>
<protein>
    <submittedName>
        <fullName evidence="1">Uncharacterized protein</fullName>
    </submittedName>
</protein>
<proteinExistence type="predicted"/>
<accession>A0ACB7TIS6</accession>